<dbReference type="InterPro" id="IPR029787">
    <property type="entry name" value="Nucleotide_cyclase"/>
</dbReference>
<gene>
    <name evidence="3" type="ORF">SAMN04489711_115123</name>
</gene>
<dbReference type="SUPFAM" id="SSF141868">
    <property type="entry name" value="EAL domain-like"/>
    <property type="match status" value="1"/>
</dbReference>
<dbReference type="SUPFAM" id="SSF55073">
    <property type="entry name" value="Nucleotide cyclase"/>
    <property type="match status" value="1"/>
</dbReference>
<dbReference type="AlphaFoldDB" id="A0A1I2GLZ7"/>
<dbReference type="SMART" id="SM00267">
    <property type="entry name" value="GGDEF"/>
    <property type="match status" value="1"/>
</dbReference>
<dbReference type="Pfam" id="PF00563">
    <property type="entry name" value="EAL"/>
    <property type="match status" value="1"/>
</dbReference>
<dbReference type="NCBIfam" id="TIGR00254">
    <property type="entry name" value="GGDEF"/>
    <property type="match status" value="1"/>
</dbReference>
<dbReference type="Gene3D" id="3.20.20.450">
    <property type="entry name" value="EAL domain"/>
    <property type="match status" value="1"/>
</dbReference>
<dbReference type="STRING" id="1177982.SAMN04489711_115123"/>
<evidence type="ECO:0000259" key="1">
    <source>
        <dbReference type="PROSITE" id="PS50883"/>
    </source>
</evidence>
<dbReference type="PANTHER" id="PTHR33121:SF70">
    <property type="entry name" value="SIGNALING PROTEIN YKOW"/>
    <property type="match status" value="1"/>
</dbReference>
<dbReference type="SMART" id="SM00052">
    <property type="entry name" value="EAL"/>
    <property type="match status" value="1"/>
</dbReference>
<evidence type="ECO:0000313" key="4">
    <source>
        <dbReference type="Proteomes" id="UP000199119"/>
    </source>
</evidence>
<dbReference type="Gene3D" id="3.40.50.2300">
    <property type="match status" value="1"/>
</dbReference>
<evidence type="ECO:0000313" key="3">
    <source>
        <dbReference type="EMBL" id="SFF18030.1"/>
    </source>
</evidence>
<dbReference type="GO" id="GO:0071111">
    <property type="term" value="F:cyclic-guanylate-specific phosphodiesterase activity"/>
    <property type="evidence" value="ECO:0007669"/>
    <property type="project" value="InterPro"/>
</dbReference>
<dbReference type="InterPro" id="IPR021800">
    <property type="entry name" value="DUF3369"/>
</dbReference>
<dbReference type="InterPro" id="IPR050706">
    <property type="entry name" value="Cyclic-di-GMP_PDE-like"/>
</dbReference>
<feature type="domain" description="EAL" evidence="1">
    <location>
        <begin position="511"/>
        <end position="764"/>
    </location>
</feature>
<dbReference type="InterPro" id="IPR000160">
    <property type="entry name" value="GGDEF_dom"/>
</dbReference>
<dbReference type="OrthoDB" id="9813903at2"/>
<sequence>MSERVSADRHAPEVCAALVSRAPGGPGKVLDEAQDHAQGEAQAWCVLVVDRDPEVHGAVRAALQGGQLQGRALASLHAHSLAEAYALLPRLQAGPQAQGLVLALLDVALQAPEGPADACGRTSAAVLALADRLRRMPGLDHVRIVLRTAGFDQTPGADTLLRHGIHDDRSKPELTRERLLALVANALHARQQLQVAHFGCRSLERVVRSSASLLEAASPAGFAEGVIDQLATVLGCPPDGVACVQAGAQGEPLVLAATGRFASAEQAPGGPALALLRESLERGAHLQREDGARVFYVGRRGAPGMAVFMHPAAAAPTQAGAALLDAFCAHLGTLLHKHGLLTRLHEQAYYDPLVGLPNRVRFVEKVDECARLGVRNHVLALLDIDDFSATNDVMGHRFGDRLLQQVADRLTQALPSGVLLARLGADTFGVLGSAQQVLPERLLEGVRQPLTVDGLAHKVSLTCGYVRLPEAPQAGTDLVKDATIALKRAKRDHRGQHLEYSEHMGAEARARALLVSDLRAAIDQEQLFLVYQPQLDLSTRALVGLEALLRWRMEDGTLVPPDRFIPVAEHSGLIVALGQWVLSTACAAMRELLDAGLAPRRMAVNVSAVQLQDPGFFDMVRAALAHSGLQGGHLELEITESVAALPTQLLEATLSRLRASGVSIAIDDFGTGYSSLSYLERLPLDRIKIDRAFVRNLSQSHGARIAEMVAQLGRKLGLQVLAEGIEDTAAWQALMEMGCHEGQGYYIARPMEKSQLFSWLRLRQ</sequence>
<dbReference type="Pfam" id="PF00990">
    <property type="entry name" value="GGDEF"/>
    <property type="match status" value="1"/>
</dbReference>
<dbReference type="CDD" id="cd01948">
    <property type="entry name" value="EAL"/>
    <property type="match status" value="1"/>
</dbReference>
<dbReference type="PANTHER" id="PTHR33121">
    <property type="entry name" value="CYCLIC DI-GMP PHOSPHODIESTERASE PDEF"/>
    <property type="match status" value="1"/>
</dbReference>
<keyword evidence="4" id="KW-1185">Reference proteome</keyword>
<dbReference type="InterPro" id="IPR043128">
    <property type="entry name" value="Rev_trsase/Diguanyl_cyclase"/>
</dbReference>
<feature type="domain" description="GGDEF" evidence="2">
    <location>
        <begin position="375"/>
        <end position="502"/>
    </location>
</feature>
<proteinExistence type="predicted"/>
<dbReference type="Proteomes" id="UP000199119">
    <property type="component" value="Unassembled WGS sequence"/>
</dbReference>
<accession>A0A1I2GLZ7</accession>
<dbReference type="RefSeq" id="WP_092940965.1">
    <property type="nucleotide sequence ID" value="NZ_FONX01000015.1"/>
</dbReference>
<dbReference type="InterPro" id="IPR035919">
    <property type="entry name" value="EAL_sf"/>
</dbReference>
<name>A0A1I2GLZ7_9BURK</name>
<dbReference type="Pfam" id="PF11849">
    <property type="entry name" value="DUF3369"/>
    <property type="match status" value="1"/>
</dbReference>
<dbReference type="InterPro" id="IPR001633">
    <property type="entry name" value="EAL_dom"/>
</dbReference>
<evidence type="ECO:0000259" key="2">
    <source>
        <dbReference type="PROSITE" id="PS50887"/>
    </source>
</evidence>
<organism evidence="3 4">
    <name type="scientific">Paracidovorax wautersii</name>
    <dbReference type="NCBI Taxonomy" id="1177982"/>
    <lineage>
        <taxon>Bacteria</taxon>
        <taxon>Pseudomonadati</taxon>
        <taxon>Pseudomonadota</taxon>
        <taxon>Betaproteobacteria</taxon>
        <taxon>Burkholderiales</taxon>
        <taxon>Comamonadaceae</taxon>
        <taxon>Paracidovorax</taxon>
    </lineage>
</organism>
<dbReference type="PROSITE" id="PS50883">
    <property type="entry name" value="EAL"/>
    <property type="match status" value="1"/>
</dbReference>
<protein>
    <submittedName>
        <fullName evidence="3">Diguanylate cyclase (GGDEF) domain-containing protein</fullName>
    </submittedName>
</protein>
<dbReference type="PROSITE" id="PS50887">
    <property type="entry name" value="GGDEF"/>
    <property type="match status" value="1"/>
</dbReference>
<dbReference type="CDD" id="cd01949">
    <property type="entry name" value="GGDEF"/>
    <property type="match status" value="1"/>
</dbReference>
<dbReference type="EMBL" id="FONX01000015">
    <property type="protein sequence ID" value="SFF18030.1"/>
    <property type="molecule type" value="Genomic_DNA"/>
</dbReference>
<dbReference type="Gene3D" id="3.30.70.270">
    <property type="match status" value="1"/>
</dbReference>
<reference evidence="4" key="1">
    <citation type="submission" date="2016-10" db="EMBL/GenBank/DDBJ databases">
        <authorList>
            <person name="Varghese N."/>
            <person name="Submissions S."/>
        </authorList>
    </citation>
    <scope>NUCLEOTIDE SEQUENCE [LARGE SCALE GENOMIC DNA]</scope>
    <source>
        <strain evidence="4">DSM 27981</strain>
    </source>
</reference>